<feature type="domain" description="DDH" evidence="1">
    <location>
        <begin position="77"/>
        <end position="204"/>
    </location>
</feature>
<organism evidence="3 4">
    <name type="scientific">candidate division WOR-3 bacterium</name>
    <dbReference type="NCBI Taxonomy" id="2052148"/>
    <lineage>
        <taxon>Bacteria</taxon>
        <taxon>Bacteria division WOR-3</taxon>
    </lineage>
</organism>
<evidence type="ECO:0000313" key="4">
    <source>
        <dbReference type="Proteomes" id="UP000779900"/>
    </source>
</evidence>
<comment type="caution">
    <text evidence="3">The sequence shown here is derived from an EMBL/GenBank/DDBJ whole genome shotgun (WGS) entry which is preliminary data.</text>
</comment>
<evidence type="ECO:0008006" key="5">
    <source>
        <dbReference type="Google" id="ProtNLM"/>
    </source>
</evidence>
<dbReference type="PANTHER" id="PTHR30255">
    <property type="entry name" value="SINGLE-STRANDED-DNA-SPECIFIC EXONUCLEASE RECJ"/>
    <property type="match status" value="1"/>
</dbReference>
<evidence type="ECO:0000259" key="1">
    <source>
        <dbReference type="Pfam" id="PF01368"/>
    </source>
</evidence>
<gene>
    <name evidence="3" type="ORF">FJY68_03310</name>
</gene>
<dbReference type="SUPFAM" id="SSF64182">
    <property type="entry name" value="DHH phosphoesterases"/>
    <property type="match status" value="1"/>
</dbReference>
<dbReference type="GO" id="GO:0004527">
    <property type="term" value="F:exonuclease activity"/>
    <property type="evidence" value="ECO:0007669"/>
    <property type="project" value="UniProtKB-KW"/>
</dbReference>
<dbReference type="Gene3D" id="3.10.310.30">
    <property type="match status" value="1"/>
</dbReference>
<dbReference type="InterPro" id="IPR003156">
    <property type="entry name" value="DHHA1_dom"/>
</dbReference>
<dbReference type="AlphaFoldDB" id="A0A937XG88"/>
<dbReference type="Pfam" id="PF01368">
    <property type="entry name" value="DHH"/>
    <property type="match status" value="1"/>
</dbReference>
<dbReference type="InterPro" id="IPR051673">
    <property type="entry name" value="SSDNA_exonuclease_RecJ"/>
</dbReference>
<dbReference type="Proteomes" id="UP000779900">
    <property type="component" value="Unassembled WGS sequence"/>
</dbReference>
<proteinExistence type="predicted"/>
<evidence type="ECO:0000313" key="3">
    <source>
        <dbReference type="EMBL" id="MBM3330864.1"/>
    </source>
</evidence>
<dbReference type="InterPro" id="IPR001667">
    <property type="entry name" value="DDH_dom"/>
</dbReference>
<accession>A0A937XG88</accession>
<dbReference type="InterPro" id="IPR038763">
    <property type="entry name" value="DHH_sf"/>
</dbReference>
<dbReference type="Pfam" id="PF02272">
    <property type="entry name" value="DHHA1"/>
    <property type="match status" value="1"/>
</dbReference>
<feature type="domain" description="DHHA1" evidence="2">
    <location>
        <begin position="341"/>
        <end position="434"/>
    </location>
</feature>
<sequence>MWPLREVAEPAVARLAAESGISNLTARLLWLRGVRDAEAAHRWLAPELSHLYPPELLPDFEPAVARIRKAIAGRETILIWGHDDLDGITSVVILYRLLTDLQAKVRYYIPQKGKERHGLNGELAAELVGKGEGLVVTVDCGITNREQVAFLRSKGIDVVVTDHHEVTESMPESVANVDPKRPDSKYPYRGLASAGVALKVAMGVAREALGLSVAEFISVQPQQFAMAVLGTLADRVPLAGENRTIVAASLGKFRSIPVAAVRAVFEYLNADEKLTVHRFVTELLPLFAAADGNEGVQKFLTATVDEARTWVDELVRRREEWQQQVELTYELAVEHQSVGDGVVFARDRELNLRALGSCAMRLKDKYQLPAIVMGWRGDAWVGEGRGVEGVNLMDLLSACSRFFIDYGGHKKAAGFSMKDELVEEFVRTAEAYAHEHFAGRTQPENVTRADAFLPVAEFDHELVRLAPFGEGNPQPVFATGPTDLLSADDGWTVSGRPDLVLQTSGNGVQIDTRLSYRLLYTLDDFGRLTILDAQPATGS</sequence>
<protein>
    <recommendedName>
        <fullName evidence="5">Single-stranded-DNA-specific exonuclease RecJ</fullName>
    </recommendedName>
</protein>
<dbReference type="Gene3D" id="3.90.1640.30">
    <property type="match status" value="1"/>
</dbReference>
<reference evidence="3" key="1">
    <citation type="submission" date="2019-03" db="EMBL/GenBank/DDBJ databases">
        <title>Lake Tanganyika Metagenome-Assembled Genomes (MAGs).</title>
        <authorList>
            <person name="Tran P."/>
        </authorList>
    </citation>
    <scope>NUCLEOTIDE SEQUENCE</scope>
    <source>
        <strain evidence="3">K_DeepCast_150m_m2_040</strain>
    </source>
</reference>
<name>A0A937XG88_UNCW3</name>
<dbReference type="GO" id="GO:0003676">
    <property type="term" value="F:nucleic acid binding"/>
    <property type="evidence" value="ECO:0007669"/>
    <property type="project" value="InterPro"/>
</dbReference>
<evidence type="ECO:0000259" key="2">
    <source>
        <dbReference type="Pfam" id="PF02272"/>
    </source>
</evidence>
<dbReference type="EMBL" id="VGIR01000012">
    <property type="protein sequence ID" value="MBM3330864.1"/>
    <property type="molecule type" value="Genomic_DNA"/>
</dbReference>
<dbReference type="PANTHER" id="PTHR30255:SF2">
    <property type="entry name" value="SINGLE-STRANDED-DNA-SPECIFIC EXONUCLEASE RECJ"/>
    <property type="match status" value="1"/>
</dbReference>